<protein>
    <submittedName>
        <fullName evidence="2">N-acetylglucosaminyl phosphatidylinositol deacetylase</fullName>
    </submittedName>
</protein>
<dbReference type="Pfam" id="PF02585">
    <property type="entry name" value="PIG-L"/>
    <property type="match status" value="1"/>
</dbReference>
<keyword evidence="1" id="KW-1133">Transmembrane helix</keyword>
<dbReference type="EMBL" id="KM982402">
    <property type="protein sequence ID" value="AKI80108.1"/>
    <property type="molecule type" value="Genomic_DNA"/>
</dbReference>
<organism evidence="2 3">
    <name type="scientific">Acanthamoeba polyphaga mimivirus Kroon</name>
    <dbReference type="NCBI Taxonomy" id="3069720"/>
    <lineage>
        <taxon>Viruses</taxon>
        <taxon>Varidnaviria</taxon>
        <taxon>Bamfordvirae</taxon>
        <taxon>Nucleocytoviricota</taxon>
        <taxon>Megaviricetes</taxon>
        <taxon>Imitervirales</taxon>
        <taxon>Mimiviridae</taxon>
        <taxon>Megamimivirinae</taxon>
        <taxon>Mimivirus</taxon>
        <taxon>Mimivirus lagoaense</taxon>
    </lineage>
</organism>
<dbReference type="InterPro" id="IPR003737">
    <property type="entry name" value="GlcNAc_PI_deacetylase-related"/>
</dbReference>
<keyword evidence="1" id="KW-0812">Transmembrane</keyword>
<keyword evidence="3" id="KW-1185">Reference proteome</keyword>
<feature type="transmembrane region" description="Helical" evidence="1">
    <location>
        <begin position="6"/>
        <end position="26"/>
    </location>
</feature>
<evidence type="ECO:0000313" key="2">
    <source>
        <dbReference type="EMBL" id="AKI80108.1"/>
    </source>
</evidence>
<dbReference type="InterPro" id="IPR024078">
    <property type="entry name" value="LmbE-like_dom_sf"/>
</dbReference>
<sequence length="225" mass="26723">MTIFYLIFVAIIVIIILYVLYLRPLYSGTSVIKGNTQYKADKLMIISHPDDELIFGSKELIENPGWKVVCITNGSKKSINKISICYFMGQRSTYRRDEFINMMNLLHCQYEIWDYEDNYFNSNWNLKQLKNQLENLFREKTYKMVLTHNLAGEYGHTQHKTISKLLYDINPPNLYTFYYDSNTINPYLNLIEKLSNVYQSQDKIIKKNYKYIKHQSKIAVKNDSK</sequence>
<keyword evidence="1" id="KW-0472">Membrane</keyword>
<proteinExistence type="predicted"/>
<dbReference type="GO" id="GO:0000225">
    <property type="term" value="F:N-acetylglucosaminylphosphatidylinositol deacetylase activity"/>
    <property type="evidence" value="ECO:0007669"/>
    <property type="project" value="TreeGrafter"/>
</dbReference>
<dbReference type="PANTHER" id="PTHR12993">
    <property type="entry name" value="N-ACETYLGLUCOSAMINYL-PHOSPHATIDYLINOSITOL DE-N-ACETYLASE-RELATED"/>
    <property type="match status" value="1"/>
</dbReference>
<dbReference type="KEGG" id="vg:80513906"/>
<evidence type="ECO:0000313" key="3">
    <source>
        <dbReference type="Proteomes" id="UP000240461"/>
    </source>
</evidence>
<accession>A0A0G2Y2Y2</accession>
<dbReference type="SUPFAM" id="SSF102588">
    <property type="entry name" value="LmbE-like"/>
    <property type="match status" value="1"/>
</dbReference>
<evidence type="ECO:0000256" key="1">
    <source>
        <dbReference type="SAM" id="Phobius"/>
    </source>
</evidence>
<name>A0A0G2Y2Y2_9VIRU</name>
<dbReference type="Proteomes" id="UP000240461">
    <property type="component" value="Segment"/>
</dbReference>
<dbReference type="Gene3D" id="3.40.50.10320">
    <property type="entry name" value="LmbE-like"/>
    <property type="match status" value="1"/>
</dbReference>
<dbReference type="PANTHER" id="PTHR12993:SF11">
    <property type="entry name" value="N-ACETYLGLUCOSAMINYL-PHOSPHATIDYLINOSITOL DE-N-ACETYLASE"/>
    <property type="match status" value="1"/>
</dbReference>
<reference evidence="2 3" key="1">
    <citation type="submission" date="2014-10" db="EMBL/GenBank/DDBJ databases">
        <title>Pan-genome analysis of Brazilian lineage A amoebal mimiviruses.</title>
        <authorList>
            <person name="Assis F.L."/>
            <person name="Abrahao J.S."/>
            <person name="Kroon E.G."/>
            <person name="Dornas F.P."/>
            <person name="Andrade K.R."/>
            <person name="Borato P.V.M."/>
            <person name="Pilotto M.R."/>
            <person name="Benamar S."/>
            <person name="LaScola B."/>
            <person name="Colson P."/>
        </authorList>
    </citation>
    <scope>NUCLEOTIDE SEQUENCE [LARGE SCALE GENOMIC DNA]</scope>
    <source>
        <strain evidence="2 3">Kroon</strain>
    </source>
</reference>